<keyword evidence="3" id="KW-0540">Nuclease</keyword>
<dbReference type="SUPFAM" id="SSF56219">
    <property type="entry name" value="DNase I-like"/>
    <property type="match status" value="1"/>
</dbReference>
<dbReference type="Pfam" id="PF03372">
    <property type="entry name" value="Exo_endo_phos"/>
    <property type="match status" value="1"/>
</dbReference>
<keyword evidence="1" id="KW-1133">Transmembrane helix</keyword>
<dbReference type="Gene3D" id="3.60.10.10">
    <property type="entry name" value="Endonuclease/exonuclease/phosphatase"/>
    <property type="match status" value="1"/>
</dbReference>
<evidence type="ECO:0000313" key="4">
    <source>
        <dbReference type="Proteomes" id="UP001185092"/>
    </source>
</evidence>
<name>A0AAE4BQK6_9BACT</name>
<dbReference type="EMBL" id="JAVDQD010000001">
    <property type="protein sequence ID" value="MDR6237671.1"/>
    <property type="molecule type" value="Genomic_DNA"/>
</dbReference>
<dbReference type="InterPro" id="IPR036691">
    <property type="entry name" value="Endo/exonu/phosph_ase_sf"/>
</dbReference>
<keyword evidence="3" id="KW-0378">Hydrolase</keyword>
<dbReference type="Proteomes" id="UP001185092">
    <property type="component" value="Unassembled WGS sequence"/>
</dbReference>
<dbReference type="AlphaFoldDB" id="A0AAE4BQK6"/>
<organism evidence="3 4">
    <name type="scientific">Aureibacter tunicatorum</name>
    <dbReference type="NCBI Taxonomy" id="866807"/>
    <lineage>
        <taxon>Bacteria</taxon>
        <taxon>Pseudomonadati</taxon>
        <taxon>Bacteroidota</taxon>
        <taxon>Cytophagia</taxon>
        <taxon>Cytophagales</taxon>
        <taxon>Persicobacteraceae</taxon>
        <taxon>Aureibacter</taxon>
    </lineage>
</organism>
<evidence type="ECO:0000256" key="1">
    <source>
        <dbReference type="SAM" id="Phobius"/>
    </source>
</evidence>
<sequence length="352" mass="40459">MNLTKTKFSKFTTLSLAITICSCLCYASALIPPYAFWPAGIISYSIPIILVFHLVWLALSFIFSSKIRSASLISIIIGIPYLTFTFEWNKQETEGFSILSYNLRNVREINEEGKMVFSENMKKWIIEEDSPIKCFQEYVSSNKNPDKNIDEQLKAQGYIKSSNSNQTKKHTNGVVTFSKYPIIAQGEIVLNENKNANGCIFTDILMDADTIRIYNVHLFSNSIKQENLTQRSKIKNSLGETYRKLKSGIIMRSKQAKAISTHAATSPYPVIICGDFNDIPYTFNYLTFRKLFENSFERKGMGFGFTYNSDLFFLRIDNQFFDNAFFKNHSFKVHRDITYSDHFPITGTYSLN</sequence>
<reference evidence="3" key="1">
    <citation type="submission" date="2023-07" db="EMBL/GenBank/DDBJ databases">
        <title>Genomic Encyclopedia of Type Strains, Phase IV (KMG-IV): sequencing the most valuable type-strain genomes for metagenomic binning, comparative biology and taxonomic classification.</title>
        <authorList>
            <person name="Goeker M."/>
        </authorList>
    </citation>
    <scope>NUCLEOTIDE SEQUENCE</scope>
    <source>
        <strain evidence="3">DSM 26174</strain>
    </source>
</reference>
<keyword evidence="1" id="KW-0812">Transmembrane</keyword>
<feature type="transmembrane region" description="Helical" evidence="1">
    <location>
        <begin position="39"/>
        <end position="63"/>
    </location>
</feature>
<accession>A0AAE4BQK6</accession>
<dbReference type="GO" id="GO:0004527">
    <property type="term" value="F:exonuclease activity"/>
    <property type="evidence" value="ECO:0007669"/>
    <property type="project" value="UniProtKB-KW"/>
</dbReference>
<proteinExistence type="predicted"/>
<comment type="caution">
    <text evidence="3">The sequence shown here is derived from an EMBL/GenBank/DDBJ whole genome shotgun (WGS) entry which is preliminary data.</text>
</comment>
<dbReference type="CDD" id="cd09084">
    <property type="entry name" value="EEP-2"/>
    <property type="match status" value="1"/>
</dbReference>
<gene>
    <name evidence="3" type="ORF">HNQ88_000647</name>
</gene>
<dbReference type="InterPro" id="IPR005135">
    <property type="entry name" value="Endo/exonuclease/phosphatase"/>
</dbReference>
<dbReference type="PROSITE" id="PS51257">
    <property type="entry name" value="PROKAR_LIPOPROTEIN"/>
    <property type="match status" value="1"/>
</dbReference>
<feature type="transmembrane region" description="Helical" evidence="1">
    <location>
        <begin position="70"/>
        <end position="88"/>
    </location>
</feature>
<evidence type="ECO:0000313" key="3">
    <source>
        <dbReference type="EMBL" id="MDR6237671.1"/>
    </source>
</evidence>
<keyword evidence="1" id="KW-0472">Membrane</keyword>
<keyword evidence="3" id="KW-0269">Exonuclease</keyword>
<keyword evidence="4" id="KW-1185">Reference proteome</keyword>
<feature type="domain" description="Endonuclease/exonuclease/phosphatase" evidence="2">
    <location>
        <begin position="134"/>
        <end position="342"/>
    </location>
</feature>
<protein>
    <submittedName>
        <fullName evidence="3">Exonuclease III</fullName>
    </submittedName>
</protein>
<dbReference type="RefSeq" id="WP_309937137.1">
    <property type="nucleotide sequence ID" value="NZ_AP025305.1"/>
</dbReference>
<evidence type="ECO:0000259" key="2">
    <source>
        <dbReference type="Pfam" id="PF03372"/>
    </source>
</evidence>